<dbReference type="Gene3D" id="3.30.457.10">
    <property type="entry name" value="Copper amine oxidase-like, N-terminal domain"/>
    <property type="match status" value="1"/>
</dbReference>
<feature type="chain" id="PRO_5038575710" evidence="1">
    <location>
        <begin position="25"/>
        <end position="391"/>
    </location>
</feature>
<dbReference type="InterPro" id="IPR012854">
    <property type="entry name" value="Cu_amine_oxidase-like_N"/>
</dbReference>
<feature type="signal peptide" evidence="1">
    <location>
        <begin position="1"/>
        <end position="24"/>
    </location>
</feature>
<reference evidence="3 4" key="1">
    <citation type="submission" date="2018-11" db="EMBL/GenBank/DDBJ databases">
        <title>Genome sequencing of Paenibacillus sp. KCOM 3021 (= ChDC PVNT-B20).</title>
        <authorList>
            <person name="Kook J.-K."/>
            <person name="Park S.-N."/>
            <person name="Lim Y.K."/>
        </authorList>
    </citation>
    <scope>NUCLEOTIDE SEQUENCE [LARGE SCALE GENOMIC DNA]</scope>
    <source>
        <strain evidence="3 4">KCOM 3021</strain>
    </source>
</reference>
<dbReference type="OrthoDB" id="2556502at2"/>
<feature type="domain" description="Copper amine oxidase-like N-terminal" evidence="2">
    <location>
        <begin position="50"/>
        <end position="142"/>
    </location>
</feature>
<dbReference type="EMBL" id="RRCN01000001">
    <property type="protein sequence ID" value="RRJ63115.1"/>
    <property type="molecule type" value="Genomic_DNA"/>
</dbReference>
<keyword evidence="4" id="KW-1185">Reference proteome</keyword>
<dbReference type="Proteomes" id="UP000267017">
    <property type="component" value="Unassembled WGS sequence"/>
</dbReference>
<evidence type="ECO:0000259" key="2">
    <source>
        <dbReference type="Pfam" id="PF07833"/>
    </source>
</evidence>
<evidence type="ECO:0000313" key="4">
    <source>
        <dbReference type="Proteomes" id="UP000267017"/>
    </source>
</evidence>
<dbReference type="Pfam" id="PF07833">
    <property type="entry name" value="Cu_amine_oxidN1"/>
    <property type="match status" value="1"/>
</dbReference>
<comment type="caution">
    <text evidence="3">The sequence shown here is derived from an EMBL/GenBank/DDBJ whole genome shotgun (WGS) entry which is preliminary data.</text>
</comment>
<organism evidence="3 4">
    <name type="scientific">Paenibacillus oralis</name>
    <dbReference type="NCBI Taxonomy" id="2490856"/>
    <lineage>
        <taxon>Bacteria</taxon>
        <taxon>Bacillati</taxon>
        <taxon>Bacillota</taxon>
        <taxon>Bacilli</taxon>
        <taxon>Bacillales</taxon>
        <taxon>Paenibacillaceae</taxon>
        <taxon>Paenibacillus</taxon>
    </lineage>
</organism>
<gene>
    <name evidence="3" type="ORF">EHV15_09385</name>
</gene>
<dbReference type="InterPro" id="IPR036582">
    <property type="entry name" value="Mao_N_sf"/>
</dbReference>
<dbReference type="AlphaFoldDB" id="A0A3P3TYD9"/>
<dbReference type="SUPFAM" id="SSF55383">
    <property type="entry name" value="Copper amine oxidase, domain N"/>
    <property type="match status" value="1"/>
</dbReference>
<name>A0A3P3TYD9_9BACL</name>
<dbReference type="RefSeq" id="WP_128630967.1">
    <property type="nucleotide sequence ID" value="NZ_RRCN01000001.1"/>
</dbReference>
<proteinExistence type="predicted"/>
<evidence type="ECO:0000256" key="1">
    <source>
        <dbReference type="SAM" id="SignalP"/>
    </source>
</evidence>
<keyword evidence="1" id="KW-0732">Signal</keyword>
<accession>A0A3P3TYD9</accession>
<evidence type="ECO:0000313" key="3">
    <source>
        <dbReference type="EMBL" id="RRJ63115.1"/>
    </source>
</evidence>
<sequence length="391" mass="42430">MKHTTSFAKAAAALMLSLTVAAGALPGLQPFSATAAAATAKEPIIYGLEHATFKQSGQLYLPLKEVAPLLDLQVGYDNVTKTTEVTGVQQLAKLKSGKSSATGKSGKTIALGAPVLVKNGDTYVPASLFSKLFGIPIKAANTKEPGEISFPYSSQYFTMRSGSMLFWMNKQHGVIYAGSSGQLPERAGKVTVRDPDWLGGKAQKIDDSTYVLDISNSYGEPHINNSWYRILLYDGKIAQQSAMHFGGPPFGNLHENVLTYDGKIVLNDGQIAKLYTKYGHLTETINLAQLGGPEDVYSLEALEDDFLLIRSYSSGTLLLIDRKTGERTAPYLKLLQEDDIQWIKMNDFNADDGLTYTGRTGSILHFDWEGFNSSPGGSKSLDLTSAFEKTD</sequence>
<protein>
    <submittedName>
        <fullName evidence="3">Copper amine oxidase N-terminal domain-containing protein</fullName>
    </submittedName>
</protein>